<evidence type="ECO:0000259" key="4">
    <source>
        <dbReference type="PROSITE" id="PS01124"/>
    </source>
</evidence>
<dbReference type="Gene3D" id="1.10.10.60">
    <property type="entry name" value="Homeodomain-like"/>
    <property type="match status" value="1"/>
</dbReference>
<evidence type="ECO:0000313" key="5">
    <source>
        <dbReference type="EMBL" id="MDI4644773.1"/>
    </source>
</evidence>
<dbReference type="InterPro" id="IPR020449">
    <property type="entry name" value="Tscrpt_reg_AraC-type_HTH"/>
</dbReference>
<evidence type="ECO:0000256" key="2">
    <source>
        <dbReference type="ARBA" id="ARBA00023125"/>
    </source>
</evidence>
<feature type="domain" description="HTH araC/xylS-type" evidence="4">
    <location>
        <begin position="1"/>
        <end position="48"/>
    </location>
</feature>
<dbReference type="PANTHER" id="PTHR43280:SF28">
    <property type="entry name" value="HTH-TYPE TRANSCRIPTIONAL ACTIVATOR RHAS"/>
    <property type="match status" value="1"/>
</dbReference>
<protein>
    <submittedName>
        <fullName evidence="5">Helix-turn-helix domain-containing protein</fullName>
    </submittedName>
</protein>
<keyword evidence="1" id="KW-0805">Transcription regulation</keyword>
<proteinExistence type="predicted"/>
<sequence length="55" mass="6467">MDKAKTLLRSTPLKFYEIAGQVGYADPNYFSLLFKKHAGMSPRDYRDLADREERR</sequence>
<organism evidence="5 6">
    <name type="scientific">Cohnella hashimotonis</name>
    <dbReference type="NCBI Taxonomy" id="2826895"/>
    <lineage>
        <taxon>Bacteria</taxon>
        <taxon>Bacillati</taxon>
        <taxon>Bacillota</taxon>
        <taxon>Bacilli</taxon>
        <taxon>Bacillales</taxon>
        <taxon>Paenibacillaceae</taxon>
        <taxon>Cohnella</taxon>
    </lineage>
</organism>
<dbReference type="Proteomes" id="UP001161691">
    <property type="component" value="Unassembled WGS sequence"/>
</dbReference>
<dbReference type="Pfam" id="PF12833">
    <property type="entry name" value="HTH_18"/>
    <property type="match status" value="1"/>
</dbReference>
<dbReference type="SUPFAM" id="SSF46689">
    <property type="entry name" value="Homeodomain-like"/>
    <property type="match status" value="1"/>
</dbReference>
<keyword evidence="2" id="KW-0238">DNA-binding</keyword>
<evidence type="ECO:0000256" key="3">
    <source>
        <dbReference type="ARBA" id="ARBA00023163"/>
    </source>
</evidence>
<dbReference type="PRINTS" id="PR00032">
    <property type="entry name" value="HTHARAC"/>
</dbReference>
<dbReference type="InterPro" id="IPR018060">
    <property type="entry name" value="HTH_AraC"/>
</dbReference>
<evidence type="ECO:0000313" key="6">
    <source>
        <dbReference type="Proteomes" id="UP001161691"/>
    </source>
</evidence>
<gene>
    <name evidence="5" type="ORF">KB449_07340</name>
</gene>
<dbReference type="EMBL" id="JAGRPV010000001">
    <property type="protein sequence ID" value="MDI4644773.1"/>
    <property type="molecule type" value="Genomic_DNA"/>
</dbReference>
<comment type="caution">
    <text evidence="5">The sequence shown here is derived from an EMBL/GenBank/DDBJ whole genome shotgun (WGS) entry which is preliminary data.</text>
</comment>
<evidence type="ECO:0000256" key="1">
    <source>
        <dbReference type="ARBA" id="ARBA00023015"/>
    </source>
</evidence>
<accession>A0ABT6TD70</accession>
<reference evidence="5" key="1">
    <citation type="submission" date="2023-04" db="EMBL/GenBank/DDBJ databases">
        <title>Comparative genomic analysis of Cohnella hashimotonis sp. nov., isolated from the International Space Station.</title>
        <authorList>
            <person name="Venkateswaran K."/>
            <person name="Simpson A."/>
        </authorList>
    </citation>
    <scope>NUCLEOTIDE SEQUENCE</scope>
    <source>
        <strain evidence="5">F6_2S_P_1</strain>
    </source>
</reference>
<dbReference type="InterPro" id="IPR009057">
    <property type="entry name" value="Homeodomain-like_sf"/>
</dbReference>
<dbReference type="PANTHER" id="PTHR43280">
    <property type="entry name" value="ARAC-FAMILY TRANSCRIPTIONAL REGULATOR"/>
    <property type="match status" value="1"/>
</dbReference>
<keyword evidence="6" id="KW-1185">Reference proteome</keyword>
<dbReference type="PROSITE" id="PS01124">
    <property type="entry name" value="HTH_ARAC_FAMILY_2"/>
    <property type="match status" value="1"/>
</dbReference>
<name>A0ABT6TD70_9BACL</name>
<keyword evidence="3" id="KW-0804">Transcription</keyword>